<evidence type="ECO:0000313" key="2">
    <source>
        <dbReference type="EMBL" id="RNL81854.1"/>
    </source>
</evidence>
<dbReference type="InterPro" id="IPR008928">
    <property type="entry name" value="6-hairpin_glycosidase_sf"/>
</dbReference>
<evidence type="ECO:0000313" key="3">
    <source>
        <dbReference type="Proteomes" id="UP000267469"/>
    </source>
</evidence>
<gene>
    <name evidence="2" type="ORF">ED312_17940</name>
</gene>
<keyword evidence="3" id="KW-1185">Reference proteome</keyword>
<dbReference type="EMBL" id="RJTM01000120">
    <property type="protein sequence ID" value="RNL81854.1"/>
    <property type="molecule type" value="Genomic_DNA"/>
</dbReference>
<dbReference type="CDD" id="cd11747">
    <property type="entry name" value="GH94N_like_1"/>
    <property type="match status" value="1"/>
</dbReference>
<dbReference type="PROSITE" id="PS51257">
    <property type="entry name" value="PROKAR_LIPOPROTEIN"/>
    <property type="match status" value="1"/>
</dbReference>
<proteinExistence type="predicted"/>
<dbReference type="Proteomes" id="UP000267469">
    <property type="component" value="Unassembled WGS sequence"/>
</dbReference>
<dbReference type="Gene3D" id="1.50.10.10">
    <property type="match status" value="1"/>
</dbReference>
<protein>
    <submittedName>
        <fullName evidence="2">DUF4450 domain-containing protein</fullName>
    </submittedName>
</protein>
<accession>A0A3N0E1X1</accession>
<feature type="signal peptide" evidence="1">
    <location>
        <begin position="1"/>
        <end position="17"/>
    </location>
</feature>
<dbReference type="InterPro" id="IPR012341">
    <property type="entry name" value="6hp_glycosidase-like_sf"/>
</dbReference>
<dbReference type="Pfam" id="PF14614">
    <property type="entry name" value="DUF4450"/>
    <property type="match status" value="1"/>
</dbReference>
<dbReference type="SUPFAM" id="SSF48208">
    <property type="entry name" value="Six-hairpin glycosidases"/>
    <property type="match status" value="1"/>
</dbReference>
<reference evidence="2 3" key="1">
    <citation type="submission" date="2018-10" db="EMBL/GenBank/DDBJ databases">
        <title>Sinomicrobium pectinilyticum sp. nov., a pectinase-producing bacterium isolated from alkaline and saline soil, and emended description of the genus Sinomicrobium.</title>
        <authorList>
            <person name="Cheng B."/>
            <person name="Li C."/>
            <person name="Lai Q."/>
            <person name="Du M."/>
            <person name="Shao Z."/>
            <person name="Xu P."/>
            <person name="Yang C."/>
        </authorList>
    </citation>
    <scope>NUCLEOTIDE SEQUENCE [LARGE SCALE GENOMIC DNA]</scope>
    <source>
        <strain evidence="2 3">5DNS001</strain>
    </source>
</reference>
<dbReference type="AlphaFoldDB" id="A0A3N0E1X1"/>
<feature type="chain" id="PRO_5017978395" evidence="1">
    <location>
        <begin position="18"/>
        <end position="1230"/>
    </location>
</feature>
<dbReference type="OrthoDB" id="49490at2"/>
<keyword evidence="1" id="KW-0732">Signal</keyword>
<dbReference type="GO" id="GO:0005975">
    <property type="term" value="P:carbohydrate metabolic process"/>
    <property type="evidence" value="ECO:0007669"/>
    <property type="project" value="InterPro"/>
</dbReference>
<name>A0A3N0E1X1_SINP1</name>
<dbReference type="InterPro" id="IPR028028">
    <property type="entry name" value="DUF4450"/>
</dbReference>
<sequence>MYTFRLLVMLFALSLLSCDGPGPQANEAQATAWWHDKEREVHYLPEGNDFVLHKGRRRFNRALYGTNTGFRVEAGDLPEFAMYMPGMGGNFKLGIIRGEDSKWIIDCDSVATRYRPGSMLYTIKDKLLGAGALRLRILALADEEGFVLKADMEAIPEGTELLWVYGGASGKKFSRNGDIGADPESVFYLKPEYCTGNTYDIREKSFMLRYGSVHNKKKRENDKSVFGIFPEKSVVHLADAGQQSSPLSINASEGDSLPVITGKLEAQTSESLFWLLKRGGKDDFSLQDNPSEQFLHAEEARKQLANRVKVRTPDPYINTLGGALAFAADAIWEAPAYRHGAVAWRMPLNGWRGAYVADPLGWHDRAGLHFGSYANSQVTEPATGPVVADTLLNLARQKEEIGTSLFSSGYISRNPDNNTKAHHYDMNLVFIDQLLGHFRWTGDMDFLREMWPVLERHLAWEKRNFDPDGDGLYDAYASIWASDALQYNSGGVTHSSAYNYRANKIMAQLAEKIGKDPLPYKREAQHIYRSVNEQLWMPEDGRYAEYKDRMGNKLLHPYPGLWTVYHAMEAGIPDGFRAWQLLRYTDTEIPHIPVRAKGLDKQGLYTLSTTNWQPYTWSVNNVALAEVLHTALAYWQGNRQEEAFHLWQSALVESMYLGASPGGFHQLSFYDAMRGELYRDFADPVGMTGRTLVEGLFGIQPDAVNDTLTITPGFPTDWDHASLEIPDIALDYKKTGNREEYTIIPRLKTEMYLKLRLRVRRDAIKSVTVNGQEIIWTTDEQAVGAPVIEITVPEQSGYDVVVEWQGNDLEKTYPDRDVRPYVSIGEQIQMDFRPAGIQKIYDPQKILENPSFSGGKLMTQIKDKPGEKSVFLRLNQGQFSWWQPLDLSVRPKVEVVRLVKGDTVKKERKEIALRNNTPEELAGKLVVNPGIKEYATDITLPANSEAPVKVPAGNLITGSNVLVLRSDGEEVLNTNFRDWDVKAPTGSQWETLDISSFFNSSVTDIFRNEYLSPRPVSPTLQLPVHGIGNWCYPKVETDIDDSGWCKKAGKDNHVETPYGIPFMTPGEKEKDNVAFTSMWDNYPEEIAIPLYGKASHLYMVMAGSTNPMQSRIINGVVTVEYGDGTKEELALKNPENWWPIEQDYFTDGYAFTTGGTRPPRVYLKSGDISREFTAYTPIKGFTDFGVEGGAATILDLPLNPEKELKTIKLRSVANDVVIGLMSVTLLRDLE</sequence>
<organism evidence="2 3">
    <name type="scientific">Sinomicrobium pectinilyticum</name>
    <dbReference type="NCBI Taxonomy" id="1084421"/>
    <lineage>
        <taxon>Bacteria</taxon>
        <taxon>Pseudomonadati</taxon>
        <taxon>Bacteroidota</taxon>
        <taxon>Flavobacteriia</taxon>
        <taxon>Flavobacteriales</taxon>
        <taxon>Flavobacteriaceae</taxon>
        <taxon>Sinomicrobium</taxon>
    </lineage>
</organism>
<comment type="caution">
    <text evidence="2">The sequence shown here is derived from an EMBL/GenBank/DDBJ whole genome shotgun (WGS) entry which is preliminary data.</text>
</comment>
<evidence type="ECO:0000256" key="1">
    <source>
        <dbReference type="SAM" id="SignalP"/>
    </source>
</evidence>
<dbReference type="RefSeq" id="WP_123217409.1">
    <property type="nucleotide sequence ID" value="NZ_RJTM01000120.1"/>
</dbReference>